<reference evidence="1 2" key="1">
    <citation type="journal article" date="2016" name="Mol. Biol. Evol.">
        <title>Comparative Genomics of Early-Diverging Mushroom-Forming Fungi Provides Insights into the Origins of Lignocellulose Decay Capabilities.</title>
        <authorList>
            <person name="Nagy L.G."/>
            <person name="Riley R."/>
            <person name="Tritt A."/>
            <person name="Adam C."/>
            <person name="Daum C."/>
            <person name="Floudas D."/>
            <person name="Sun H."/>
            <person name="Yadav J.S."/>
            <person name="Pangilinan J."/>
            <person name="Larsson K.H."/>
            <person name="Matsuura K."/>
            <person name="Barry K."/>
            <person name="Labutti K."/>
            <person name="Kuo R."/>
            <person name="Ohm R.A."/>
            <person name="Bhattacharya S.S."/>
            <person name="Shirouzu T."/>
            <person name="Yoshinaga Y."/>
            <person name="Martin F.M."/>
            <person name="Grigoriev I.V."/>
            <person name="Hibbett D.S."/>
        </authorList>
    </citation>
    <scope>NUCLEOTIDE SEQUENCE [LARGE SCALE GENOMIC DNA]</scope>
    <source>
        <strain evidence="1 2">HHB14362 ss-1</strain>
    </source>
</reference>
<keyword evidence="2" id="KW-1185">Reference proteome</keyword>
<dbReference type="EMBL" id="KV425560">
    <property type="protein sequence ID" value="KZT27927.1"/>
    <property type="molecule type" value="Genomic_DNA"/>
</dbReference>
<accession>A0A165UBV4</accession>
<evidence type="ECO:0000313" key="2">
    <source>
        <dbReference type="Proteomes" id="UP000076761"/>
    </source>
</evidence>
<sequence>MCRIVGAPEIEQQNALTAPLARNAKCSVDLKRVQGELGDWMSVLSAKRASVTFQSGLDKQRTPQATHASLPPSSSLQLRMQFQFVAVWKSHHHQVYRTDVSAHLRREGRQCLLLPEVTFPASAIWGCDCYGSARFDIPCERGDGEKISDSSDRFKSLDKVNFENPACLNSRTTHLSDVFNFRTRVNPAGVKAAVRRTQSFCDYRVVNKRRCYLQSTGSIGQVDFYWLIALSRYTSVNVVPLVGLMRRTTTSASRKSRSFRALETGSPIARTQSRGCGPLRRRNQSYKSNQTDVVILRLPTCALHRGRSEVGTRRGYLKRTVGRRKAKTCSGEMDNKNNGPIVASRHHLIEHEQILSANSASPGSQVRGTSNCMTDCEKGGGNASDVQEWTITSRAVKDDNQDQPRPLRMNSSCFGTQLGDEVIDPGSYEGPTATEDRMVKTCETRQPDAVQSTVVAGRHLPKEWQHETKASYARYLRGLDTAETVSYELSIDPKSVLRGISKHQQTVHTHAGRQ</sequence>
<evidence type="ECO:0000313" key="1">
    <source>
        <dbReference type="EMBL" id="KZT27927.1"/>
    </source>
</evidence>
<dbReference type="InParanoid" id="A0A165UBV4"/>
<protein>
    <submittedName>
        <fullName evidence="1">Uncharacterized protein</fullName>
    </submittedName>
</protein>
<dbReference type="Proteomes" id="UP000076761">
    <property type="component" value="Unassembled WGS sequence"/>
</dbReference>
<name>A0A165UBV4_9AGAM</name>
<organism evidence="1 2">
    <name type="scientific">Neolentinus lepideus HHB14362 ss-1</name>
    <dbReference type="NCBI Taxonomy" id="1314782"/>
    <lineage>
        <taxon>Eukaryota</taxon>
        <taxon>Fungi</taxon>
        <taxon>Dikarya</taxon>
        <taxon>Basidiomycota</taxon>
        <taxon>Agaricomycotina</taxon>
        <taxon>Agaricomycetes</taxon>
        <taxon>Gloeophyllales</taxon>
        <taxon>Gloeophyllaceae</taxon>
        <taxon>Neolentinus</taxon>
    </lineage>
</organism>
<dbReference type="AlphaFoldDB" id="A0A165UBV4"/>
<gene>
    <name evidence="1" type="ORF">NEOLEDRAFT_1167972</name>
</gene>
<proteinExistence type="predicted"/>